<protein>
    <submittedName>
        <fullName evidence="2">Twin transmembrane helix small protein</fullName>
    </submittedName>
</protein>
<dbReference type="RefSeq" id="WP_140004135.1">
    <property type="nucleotide sequence ID" value="NZ_CP040946.1"/>
</dbReference>
<proteinExistence type="predicted"/>
<feature type="transmembrane region" description="Helical" evidence="1">
    <location>
        <begin position="6"/>
        <end position="26"/>
    </location>
</feature>
<evidence type="ECO:0000313" key="2">
    <source>
        <dbReference type="EMBL" id="QDC44805.1"/>
    </source>
</evidence>
<sequence>MIIKIVTILILITIVGSLFSALLFLLKDKRGSDRTVKALTMRIGLSIFLFLGLITAAHFGYIGHTL</sequence>
<gene>
    <name evidence="2" type="ORF">FIU01_09920</name>
</gene>
<dbReference type="AlphaFoldDB" id="A0A5B8CV65"/>
<evidence type="ECO:0000313" key="3">
    <source>
        <dbReference type="Proteomes" id="UP000311008"/>
    </source>
</evidence>
<keyword evidence="3" id="KW-1185">Reference proteome</keyword>
<organism evidence="2 3">
    <name type="scientific">Methylophilus medardicus</name>
    <dbReference type="NCBI Taxonomy" id="2588534"/>
    <lineage>
        <taxon>Bacteria</taxon>
        <taxon>Pseudomonadati</taxon>
        <taxon>Pseudomonadota</taxon>
        <taxon>Betaproteobacteria</taxon>
        <taxon>Nitrosomonadales</taxon>
        <taxon>Methylophilaceae</taxon>
        <taxon>Methylophilus</taxon>
    </lineage>
</organism>
<keyword evidence="1" id="KW-1133">Transmembrane helix</keyword>
<accession>A0A5B8CV65</accession>
<reference evidence="3" key="1">
    <citation type="journal article" date="2019" name="ISME J.">
        <title>Evolution in action: habitat transition from sediment to the pelagial leads to genome streamlining in Methylophilaceae.</title>
        <authorList>
            <person name="Salcher M."/>
            <person name="Schaefle D."/>
            <person name="Kaspar M."/>
            <person name="Neuenschwander S.M."/>
            <person name="Ghai R."/>
        </authorList>
    </citation>
    <scope>NUCLEOTIDE SEQUENCE [LARGE SCALE GENOMIC DNA]</scope>
    <source>
        <strain evidence="3">MMS-M-51</strain>
    </source>
</reference>
<keyword evidence="1" id="KW-0472">Membrane</keyword>
<dbReference type="InterPro" id="IPR021313">
    <property type="entry name" value="DUF2909"/>
</dbReference>
<dbReference type="EMBL" id="CP040946">
    <property type="protein sequence ID" value="QDC44805.1"/>
    <property type="molecule type" value="Genomic_DNA"/>
</dbReference>
<name>A0A5B8CV65_9PROT</name>
<dbReference type="Pfam" id="PF11137">
    <property type="entry name" value="DUF2909"/>
    <property type="match status" value="1"/>
</dbReference>
<dbReference type="NCBIfam" id="NF033233">
    <property type="entry name" value="twin_helix"/>
    <property type="match status" value="1"/>
</dbReference>
<dbReference type="KEGG" id="mmec:FIU01_09920"/>
<evidence type="ECO:0000256" key="1">
    <source>
        <dbReference type="SAM" id="Phobius"/>
    </source>
</evidence>
<feature type="transmembrane region" description="Helical" evidence="1">
    <location>
        <begin position="38"/>
        <end position="62"/>
    </location>
</feature>
<keyword evidence="1 2" id="KW-0812">Transmembrane</keyword>
<dbReference type="Proteomes" id="UP000311008">
    <property type="component" value="Chromosome"/>
</dbReference>